<dbReference type="KEGG" id="amuc:Pan181_30520"/>
<dbReference type="OrthoDB" id="275328at2"/>
<accession>A0A518AQ35</accession>
<dbReference type="AlphaFoldDB" id="A0A518AQ35"/>
<evidence type="ECO:0000313" key="2">
    <source>
        <dbReference type="Proteomes" id="UP000315750"/>
    </source>
</evidence>
<sequence length="120" mass="13293">MSANSTESFNPFDPTGMLKDVRDAGMQTWAKMMVEAVNTDAYSEATGAMLDAWLVTSGPFREATQKAMEKSLAELNMPSREEITRLAGRLTNIEMRLDDLDAKLDEMLQCLRPSSPTQNG</sequence>
<dbReference type="RefSeq" id="WP_145247608.1">
    <property type="nucleotide sequence ID" value="NZ_CP036278.1"/>
</dbReference>
<organism evidence="1 2">
    <name type="scientific">Aeoliella mucimassa</name>
    <dbReference type="NCBI Taxonomy" id="2527972"/>
    <lineage>
        <taxon>Bacteria</taxon>
        <taxon>Pseudomonadati</taxon>
        <taxon>Planctomycetota</taxon>
        <taxon>Planctomycetia</taxon>
        <taxon>Pirellulales</taxon>
        <taxon>Lacipirellulaceae</taxon>
        <taxon>Aeoliella</taxon>
    </lineage>
</organism>
<protein>
    <recommendedName>
        <fullName evidence="3">Poly(3-hydroxyalkanoate) polymerase subunit PhaE</fullName>
    </recommendedName>
</protein>
<name>A0A518AQ35_9BACT</name>
<dbReference type="EMBL" id="CP036278">
    <property type="protein sequence ID" value="QDU56840.1"/>
    <property type="molecule type" value="Genomic_DNA"/>
</dbReference>
<evidence type="ECO:0008006" key="3">
    <source>
        <dbReference type="Google" id="ProtNLM"/>
    </source>
</evidence>
<keyword evidence="2" id="KW-1185">Reference proteome</keyword>
<reference evidence="1 2" key="1">
    <citation type="submission" date="2019-02" db="EMBL/GenBank/DDBJ databases">
        <title>Deep-cultivation of Planctomycetes and their phenomic and genomic characterization uncovers novel biology.</title>
        <authorList>
            <person name="Wiegand S."/>
            <person name="Jogler M."/>
            <person name="Boedeker C."/>
            <person name="Pinto D."/>
            <person name="Vollmers J."/>
            <person name="Rivas-Marin E."/>
            <person name="Kohn T."/>
            <person name="Peeters S.H."/>
            <person name="Heuer A."/>
            <person name="Rast P."/>
            <person name="Oberbeckmann S."/>
            <person name="Bunk B."/>
            <person name="Jeske O."/>
            <person name="Meyerdierks A."/>
            <person name="Storesund J.E."/>
            <person name="Kallscheuer N."/>
            <person name="Luecker S."/>
            <person name="Lage O.M."/>
            <person name="Pohl T."/>
            <person name="Merkel B.J."/>
            <person name="Hornburger P."/>
            <person name="Mueller R.-W."/>
            <person name="Bruemmer F."/>
            <person name="Labrenz M."/>
            <person name="Spormann A.M."/>
            <person name="Op den Camp H."/>
            <person name="Overmann J."/>
            <person name="Amann R."/>
            <person name="Jetten M.S.M."/>
            <person name="Mascher T."/>
            <person name="Medema M.H."/>
            <person name="Devos D.P."/>
            <person name="Kaster A.-K."/>
            <person name="Ovreas L."/>
            <person name="Rohde M."/>
            <person name="Galperin M.Y."/>
            <person name="Jogler C."/>
        </authorList>
    </citation>
    <scope>NUCLEOTIDE SEQUENCE [LARGE SCALE GENOMIC DNA]</scope>
    <source>
        <strain evidence="1 2">Pan181</strain>
    </source>
</reference>
<gene>
    <name evidence="1" type="ORF">Pan181_30520</name>
</gene>
<proteinExistence type="predicted"/>
<dbReference type="Proteomes" id="UP000315750">
    <property type="component" value="Chromosome"/>
</dbReference>
<evidence type="ECO:0000313" key="1">
    <source>
        <dbReference type="EMBL" id="QDU56840.1"/>
    </source>
</evidence>